<proteinExistence type="predicted"/>
<gene>
    <name evidence="2" type="ORF">LAKU_21c00240</name>
</gene>
<protein>
    <recommendedName>
        <fullName evidence="1">FRG domain-containing protein</fullName>
    </recommendedName>
</protein>
<organism evidence="2 3">
    <name type="scientific">Apilactobacillus kunkeei EFB6</name>
    <dbReference type="NCBI Taxonomy" id="1419324"/>
    <lineage>
        <taxon>Bacteria</taxon>
        <taxon>Bacillati</taxon>
        <taxon>Bacillota</taxon>
        <taxon>Bacilli</taxon>
        <taxon>Lactobacillales</taxon>
        <taxon>Lactobacillaceae</taxon>
        <taxon>Apilactobacillus</taxon>
    </lineage>
</organism>
<dbReference type="SMART" id="SM00901">
    <property type="entry name" value="FRG"/>
    <property type="match status" value="1"/>
</dbReference>
<dbReference type="InterPro" id="IPR014966">
    <property type="entry name" value="FRG-dom"/>
</dbReference>
<name>A0A836YUI2_9LACO</name>
<evidence type="ECO:0000313" key="3">
    <source>
        <dbReference type="Proteomes" id="UP000026921"/>
    </source>
</evidence>
<dbReference type="RefSeq" id="WP_034534947.1">
    <property type="nucleotide sequence ID" value="NZ_AZBY01000021.1"/>
</dbReference>
<evidence type="ECO:0000259" key="1">
    <source>
        <dbReference type="SMART" id="SM00901"/>
    </source>
</evidence>
<reference evidence="2 3" key="1">
    <citation type="journal article" date="2015" name="Stand. Genomic Sci.">
        <title>High quality draft genome of Lactobacillus kunkeei EFB6, isolated from a German European foulbrood outbreak of honeybees.</title>
        <authorList>
            <person name="Djukic M."/>
            <person name="Poehlein A."/>
            <person name="Strauss J."/>
            <person name="Tann F.J."/>
            <person name="Leimbach A."/>
            <person name="Hoppert M."/>
            <person name="Daniel R."/>
        </authorList>
    </citation>
    <scope>NUCLEOTIDE SEQUENCE [LARGE SCALE GENOMIC DNA]</scope>
    <source>
        <strain evidence="2 3">EFB6</strain>
    </source>
</reference>
<dbReference type="Proteomes" id="UP000026921">
    <property type="component" value="Unassembled WGS sequence"/>
</dbReference>
<sequence>MTNKNCSKRNFRDELLEELYNLFSYENKDHFTKEQVVNKVNFEKFERKTLDKEQSISATLGQLESEDRIGRDVKGFYLNHIPRYKKTQYAHNFEDFKDILDTFRKENLGKRLFFRGESDLFDYRIPSIYRKECHEVAKYSDRFYSELLSNLGDLNILKEPRTTQLSRLQHFGAPTRMLDITTNPLVALYFAVEKNNKNDKSNRRLFFYAVDPSEIEYEFGRTALIKASVNWMNQNIVHKFILKYKQGYKKHKKGSKEDRKDKRIKNNFIKNLNDVSNLGLECTDSYSIYQDLTSATFVEFVKESNRMKNQSGAFILPYHITRIGSNEKNDDNNDKENSCINDSILHKLSCDPEKNKYTQQYKEIVIEANATEDIRKYLLVLGVNPGYIYPDIENYSKYLIDAHYNPNDNYKE</sequence>
<feature type="domain" description="FRG" evidence="1">
    <location>
        <begin position="108"/>
        <end position="206"/>
    </location>
</feature>
<accession>A0A836YUI2</accession>
<evidence type="ECO:0000313" key="2">
    <source>
        <dbReference type="EMBL" id="KDB00541.1"/>
    </source>
</evidence>
<dbReference type="EMBL" id="AZBY01000021">
    <property type="protein sequence ID" value="KDB00541.1"/>
    <property type="molecule type" value="Genomic_DNA"/>
</dbReference>
<comment type="caution">
    <text evidence="2">The sequence shown here is derived from an EMBL/GenBank/DDBJ whole genome shotgun (WGS) entry which is preliminary data.</text>
</comment>
<dbReference type="AlphaFoldDB" id="A0A836YUI2"/>
<dbReference type="Pfam" id="PF08867">
    <property type="entry name" value="FRG"/>
    <property type="match status" value="1"/>
</dbReference>